<dbReference type="RefSeq" id="WP_138787980.1">
    <property type="nucleotide sequence ID" value="NZ_JBHTGQ010000023.1"/>
</dbReference>
<feature type="domain" description="Peptidase C39-like" evidence="3">
    <location>
        <begin position="100"/>
        <end position="263"/>
    </location>
</feature>
<feature type="compositionally biased region" description="Pro residues" evidence="1">
    <location>
        <begin position="80"/>
        <end position="92"/>
    </location>
</feature>
<feature type="region of interest" description="Disordered" evidence="1">
    <location>
        <begin position="71"/>
        <end position="95"/>
    </location>
</feature>
<dbReference type="CDD" id="cd02549">
    <property type="entry name" value="Peptidase_C39A"/>
    <property type="match status" value="1"/>
</dbReference>
<protein>
    <submittedName>
        <fullName evidence="4">C39 family peptidase</fullName>
    </submittedName>
</protein>
<dbReference type="InterPro" id="IPR039564">
    <property type="entry name" value="Peptidase_C39-like"/>
</dbReference>
<keyword evidence="5" id="KW-1185">Reference proteome</keyword>
<gene>
    <name evidence="4" type="ORF">ACFQWB_10800</name>
</gene>
<name>A0ABW2V6M1_9BACL</name>
<proteinExistence type="predicted"/>
<feature type="transmembrane region" description="Helical" evidence="2">
    <location>
        <begin position="21"/>
        <end position="45"/>
    </location>
</feature>
<evidence type="ECO:0000313" key="4">
    <source>
        <dbReference type="EMBL" id="MFC7750411.1"/>
    </source>
</evidence>
<dbReference type="Pfam" id="PF13529">
    <property type="entry name" value="Peptidase_C39_2"/>
    <property type="match status" value="1"/>
</dbReference>
<evidence type="ECO:0000256" key="2">
    <source>
        <dbReference type="SAM" id="Phobius"/>
    </source>
</evidence>
<evidence type="ECO:0000256" key="1">
    <source>
        <dbReference type="SAM" id="MobiDB-lite"/>
    </source>
</evidence>
<dbReference type="PANTHER" id="PTHR37806">
    <property type="entry name" value="LMO0724 PROTEIN"/>
    <property type="match status" value="1"/>
</dbReference>
<organism evidence="4 5">
    <name type="scientific">Paenibacillus thermoaerophilus</name>
    <dbReference type="NCBI Taxonomy" id="1215385"/>
    <lineage>
        <taxon>Bacteria</taxon>
        <taxon>Bacillati</taxon>
        <taxon>Bacillota</taxon>
        <taxon>Bacilli</taxon>
        <taxon>Bacillales</taxon>
        <taxon>Paenibacillaceae</taxon>
        <taxon>Paenibacillus</taxon>
    </lineage>
</organism>
<dbReference type="InterPro" id="IPR039563">
    <property type="entry name" value="Peptidase_C39_single_dom"/>
</dbReference>
<sequence length="293" mass="31712">MNTRKPTGSNRSRRNPLLQSLKICAAIFLVIGLSFASGTFGLILYGKVTGQYMPLAEAAAAVLRPGDDRSGLTAAAVSPSPEPSAEPAPAPWTKPASARLDAPAIRQHPELPSGCEIVSLTMLLQYLGVDKGKMELVKELPFDPTPMKMSGGRIVSWGDPNTGFVGDVTGKGRGYGVYHGPLFRVLSSYTDQAVDLTGSEFDEVEKMLALGSPVVAWTTINFRVPDKWVTWESPNGPVRATFIEHAVLLTGYDEEHVYVNDPWTGGKDVKVAKSRFVETWEAMGKQAISYKQA</sequence>
<dbReference type="EMBL" id="JBHTGQ010000023">
    <property type="protein sequence ID" value="MFC7750411.1"/>
    <property type="molecule type" value="Genomic_DNA"/>
</dbReference>
<keyword evidence="2" id="KW-0812">Transmembrane</keyword>
<evidence type="ECO:0000313" key="5">
    <source>
        <dbReference type="Proteomes" id="UP001596528"/>
    </source>
</evidence>
<keyword evidence="2" id="KW-1133">Transmembrane helix</keyword>
<dbReference type="PANTHER" id="PTHR37806:SF1">
    <property type="entry name" value="PEPTIDASE C39-LIKE DOMAIN-CONTAINING PROTEIN"/>
    <property type="match status" value="1"/>
</dbReference>
<evidence type="ECO:0000259" key="3">
    <source>
        <dbReference type="Pfam" id="PF13529"/>
    </source>
</evidence>
<comment type="caution">
    <text evidence="4">The sequence shown here is derived from an EMBL/GenBank/DDBJ whole genome shotgun (WGS) entry which is preliminary data.</text>
</comment>
<keyword evidence="2" id="KW-0472">Membrane</keyword>
<accession>A0ABW2V6M1</accession>
<dbReference type="Gene3D" id="3.90.70.10">
    <property type="entry name" value="Cysteine proteinases"/>
    <property type="match status" value="1"/>
</dbReference>
<dbReference type="Proteomes" id="UP001596528">
    <property type="component" value="Unassembled WGS sequence"/>
</dbReference>
<reference evidence="5" key="1">
    <citation type="journal article" date="2019" name="Int. J. Syst. Evol. Microbiol.">
        <title>The Global Catalogue of Microorganisms (GCM) 10K type strain sequencing project: providing services to taxonomists for standard genome sequencing and annotation.</title>
        <authorList>
            <consortium name="The Broad Institute Genomics Platform"/>
            <consortium name="The Broad Institute Genome Sequencing Center for Infectious Disease"/>
            <person name="Wu L."/>
            <person name="Ma J."/>
        </authorList>
    </citation>
    <scope>NUCLEOTIDE SEQUENCE [LARGE SCALE GENOMIC DNA]</scope>
    <source>
        <strain evidence="5">JCM 18657</strain>
    </source>
</reference>